<evidence type="ECO:0000313" key="6">
    <source>
        <dbReference type="Proteomes" id="UP000054217"/>
    </source>
</evidence>
<organism evidence="5 6">
    <name type="scientific">Pisolithus tinctorius Marx 270</name>
    <dbReference type="NCBI Taxonomy" id="870435"/>
    <lineage>
        <taxon>Eukaryota</taxon>
        <taxon>Fungi</taxon>
        <taxon>Dikarya</taxon>
        <taxon>Basidiomycota</taxon>
        <taxon>Agaricomycotina</taxon>
        <taxon>Agaricomycetes</taxon>
        <taxon>Agaricomycetidae</taxon>
        <taxon>Boletales</taxon>
        <taxon>Sclerodermatineae</taxon>
        <taxon>Pisolithaceae</taxon>
        <taxon>Pisolithus</taxon>
    </lineage>
</organism>
<dbReference type="AlphaFoldDB" id="A0A0C3JEQ8"/>
<dbReference type="OrthoDB" id="2669864at2759"/>
<evidence type="ECO:0000256" key="3">
    <source>
        <dbReference type="ARBA" id="ARBA00022833"/>
    </source>
</evidence>
<keyword evidence="1" id="KW-0479">Metal-binding</keyword>
<dbReference type="Proteomes" id="UP000054217">
    <property type="component" value="Unassembled WGS sequence"/>
</dbReference>
<dbReference type="HOGENOM" id="CLU_1907522_0_0_1"/>
<feature type="domain" description="Zinc finger C3HC4 RING-type" evidence="4">
    <location>
        <begin position="18"/>
        <end position="37"/>
    </location>
</feature>
<dbReference type="Gene3D" id="3.30.40.10">
    <property type="entry name" value="Zinc/RING finger domain, C3HC4 (zinc finger)"/>
    <property type="match status" value="1"/>
</dbReference>
<dbReference type="SUPFAM" id="SSF57850">
    <property type="entry name" value="RING/U-box"/>
    <property type="match status" value="1"/>
</dbReference>
<name>A0A0C3JEQ8_PISTI</name>
<reference evidence="6" key="2">
    <citation type="submission" date="2015-01" db="EMBL/GenBank/DDBJ databases">
        <title>Evolutionary Origins and Diversification of the Mycorrhizal Mutualists.</title>
        <authorList>
            <consortium name="DOE Joint Genome Institute"/>
            <consortium name="Mycorrhizal Genomics Consortium"/>
            <person name="Kohler A."/>
            <person name="Kuo A."/>
            <person name="Nagy L.G."/>
            <person name="Floudas D."/>
            <person name="Copeland A."/>
            <person name="Barry K.W."/>
            <person name="Cichocki N."/>
            <person name="Veneault-Fourrey C."/>
            <person name="LaButti K."/>
            <person name="Lindquist E.A."/>
            <person name="Lipzen A."/>
            <person name="Lundell T."/>
            <person name="Morin E."/>
            <person name="Murat C."/>
            <person name="Riley R."/>
            <person name="Ohm R."/>
            <person name="Sun H."/>
            <person name="Tunlid A."/>
            <person name="Henrissat B."/>
            <person name="Grigoriev I.V."/>
            <person name="Hibbett D.S."/>
            <person name="Martin F."/>
        </authorList>
    </citation>
    <scope>NUCLEOTIDE SEQUENCE [LARGE SCALE GENOMIC DNA]</scope>
    <source>
        <strain evidence="6">Marx 270</strain>
    </source>
</reference>
<accession>A0A0C3JEQ8</accession>
<proteinExistence type="predicted"/>
<dbReference type="PROSITE" id="PS00518">
    <property type="entry name" value="ZF_RING_1"/>
    <property type="match status" value="1"/>
</dbReference>
<dbReference type="GO" id="GO:0008270">
    <property type="term" value="F:zinc ion binding"/>
    <property type="evidence" value="ECO:0007669"/>
    <property type="project" value="UniProtKB-KW"/>
</dbReference>
<dbReference type="InterPro" id="IPR018957">
    <property type="entry name" value="Znf_C3HC4_RING-type"/>
</dbReference>
<keyword evidence="2" id="KW-0863">Zinc-finger</keyword>
<evidence type="ECO:0000256" key="2">
    <source>
        <dbReference type="ARBA" id="ARBA00022771"/>
    </source>
</evidence>
<sequence>MCINRKLNALQRKSIKQRLGKCGHTFCHTCLWSWFQQSIANAMGNYGDITIPEYLKNPLYSVGDINTIFMCKYVSTCIMDKPTETQTLWELIEGINSAFGSPEEPTDDNSIQFLQDIWADCWFDKCELITIDD</sequence>
<reference evidence="5 6" key="1">
    <citation type="submission" date="2014-04" db="EMBL/GenBank/DDBJ databases">
        <authorList>
            <consortium name="DOE Joint Genome Institute"/>
            <person name="Kuo A."/>
            <person name="Kohler A."/>
            <person name="Costa M.D."/>
            <person name="Nagy L.G."/>
            <person name="Floudas D."/>
            <person name="Copeland A."/>
            <person name="Barry K.W."/>
            <person name="Cichocki N."/>
            <person name="Veneault-Fourrey C."/>
            <person name="LaButti K."/>
            <person name="Lindquist E.A."/>
            <person name="Lipzen A."/>
            <person name="Lundell T."/>
            <person name="Morin E."/>
            <person name="Murat C."/>
            <person name="Sun H."/>
            <person name="Tunlid A."/>
            <person name="Henrissat B."/>
            <person name="Grigoriev I.V."/>
            <person name="Hibbett D.S."/>
            <person name="Martin F."/>
            <person name="Nordberg H.P."/>
            <person name="Cantor M.N."/>
            <person name="Hua S.X."/>
        </authorList>
    </citation>
    <scope>NUCLEOTIDE SEQUENCE [LARGE SCALE GENOMIC DNA]</scope>
    <source>
        <strain evidence="5 6">Marx 270</strain>
    </source>
</reference>
<dbReference type="InParanoid" id="A0A0C3JEQ8"/>
<evidence type="ECO:0000256" key="1">
    <source>
        <dbReference type="ARBA" id="ARBA00022723"/>
    </source>
</evidence>
<protein>
    <recommendedName>
        <fullName evidence="4">Zinc finger C3HC4 RING-type domain-containing protein</fullName>
    </recommendedName>
</protein>
<dbReference type="InterPro" id="IPR013083">
    <property type="entry name" value="Znf_RING/FYVE/PHD"/>
</dbReference>
<evidence type="ECO:0000259" key="4">
    <source>
        <dbReference type="Pfam" id="PF00097"/>
    </source>
</evidence>
<keyword evidence="3" id="KW-0862">Zinc</keyword>
<keyword evidence="6" id="KW-1185">Reference proteome</keyword>
<evidence type="ECO:0000313" key="5">
    <source>
        <dbReference type="EMBL" id="KIN96106.1"/>
    </source>
</evidence>
<gene>
    <name evidence="5" type="ORF">M404DRAFT_11015</name>
</gene>
<dbReference type="EMBL" id="KN832053">
    <property type="protein sequence ID" value="KIN96106.1"/>
    <property type="molecule type" value="Genomic_DNA"/>
</dbReference>
<dbReference type="InterPro" id="IPR017907">
    <property type="entry name" value="Znf_RING_CS"/>
</dbReference>
<dbReference type="Pfam" id="PF00097">
    <property type="entry name" value="zf-C3HC4"/>
    <property type="match status" value="1"/>
</dbReference>